<comment type="caution">
    <text evidence="2">The sequence shown here is derived from an EMBL/GenBank/DDBJ whole genome shotgun (WGS) entry which is preliminary data.</text>
</comment>
<dbReference type="RefSeq" id="WP_187467498.1">
    <property type="nucleotide sequence ID" value="NZ_JACSIT010000138.1"/>
</dbReference>
<keyword evidence="3" id="KW-1185">Reference proteome</keyword>
<dbReference type="Proteomes" id="UP000650081">
    <property type="component" value="Unassembled WGS sequence"/>
</dbReference>
<feature type="region of interest" description="Disordered" evidence="1">
    <location>
        <begin position="1711"/>
        <end position="1741"/>
    </location>
</feature>
<protein>
    <submittedName>
        <fullName evidence="2">Uncharacterized protein</fullName>
    </submittedName>
</protein>
<organism evidence="2 3">
    <name type="scientific">Neolewinella lacunae</name>
    <dbReference type="NCBI Taxonomy" id="1517758"/>
    <lineage>
        <taxon>Bacteria</taxon>
        <taxon>Pseudomonadati</taxon>
        <taxon>Bacteroidota</taxon>
        <taxon>Saprospiria</taxon>
        <taxon>Saprospirales</taxon>
        <taxon>Lewinellaceae</taxon>
        <taxon>Neolewinella</taxon>
    </lineage>
</organism>
<feature type="compositionally biased region" description="Gly residues" evidence="1">
    <location>
        <begin position="1715"/>
        <end position="1741"/>
    </location>
</feature>
<sequence>MIHQRFRFRLLALTLLFIAFSLSVYSQAVRISVIVPNPPPAYWDAYLEFNADIRVILTNVSTQTREVKLIPTLTSDRGLGARFSPDFQPLSPIVVPGGGTVNLTYRDLRAIFGTPAQSDVQLSGISFDRLFESETIPEGTYTLCVEARDFVTNEPLSNNFGCDVFFVQQHEPPLIIYPGDGAQVTSTQPQFINFLWSTTGIPGRVRYRFELYDLDDLGLNNPADAYLLAATRPLFETDELVANTLAYDLGYPPLIPGRHYAIQVTAYDPNEELLFAQGGQSQVHQFQYVAPIVFGGGNGTIVIAPPNDGSGGGGGGVVPGPGNLNNQGNQQANYVYNCPPLPPPTTTPYPNTIGIGQTISVGGFPLEILSGGGFSPIAGTGRILVPAFNTYVNVEFTGLDVNTNLEAYGNGDVVRAVAGSNLIPNSLFEDLSNGAFNPNDLAESTAGQLRDYVANTNNWLNPQNPGIHPALNLPAGVAGAGMDLILTGMEFTPGGGVMAAYVQVDLPEAQGDRRLLFVGKGICLTEGNLGQGGALVLGGDQTFALSDGLDLTFLGGEDGTSVDWSENGVTSLNVSGRLTFDQTLVNTNGQALTASFTATVEDYQDWTATVTLNQNEWAIPGLEDFALQLLPGTIAYDHSAVAAPPGFDLPASHPLAGNEQLWQGVYIPGLEFSFPSGIDAEVNIQDIILDQQGVWLDVDINGNILSFGDNADVGNWPLAIDHLGLDVRGSSVESASFGGRIKLPISSTELAFTAPIGGGGDFNFAVELGQAINVDMWVAEMSLAGNSSVGVSKQGNSYLPQAVLHGQLSIGWTKTDNQANSAVGDFELPGIEFQDLTITGGAGQPQLSGEFGLDLEDVFQGGLAAFPLQLKGVDLNLNGSEIGLQLDLGLKLTEMANGFEGSTAFTIIGDWDGGQKRFTYDRTELNQISIDADMGVIDIEGSIVFYNGDPTYGDGFDGAVDIEVIPLDVGLEMRLMVGRKPSYRYFMIDALAKFPGIPLGPSGLGLYGLGGGFYANMQRQFPENQVMTINDVPDVPELGNALGEGGSGATYVPLQGNFGFMARAVIGLFPVSTAMNADLEFGMDIGPNFNVNSMYMSGDAYVMQNMADRDGGALISGGADLIMNFQDKEYTFGGSLHANILKFLELDVNLEAYYSPDDWHFYLGRWTPGHADPLTDPNRIKFEAGFDFSVASVKTGINSYFMMGTDLPAGLPPKPLQIQNIFAQDNDNLPTQGLLPVLTTTKGFAFGMINYFDLSFKVLIFRLDIEYLMGLDVLMENKQGQECSLTEFGINQWYGKGQAYAYLGIEGAVEGRLFGKTRKFTFVEIEAAAAIDFAGPKPVWLRGKAALRGEVLGGLVKFDTKVQFEHGKKVVCSLDGNNVFDDIPIVEEFDPADGATLQSIFTNPQVSFNFPRGAFPIEEESDEPGETITRYYGYQITSFKVRTKVQGESWKVHAGGTGAPQYDNAGYSCAYDLPEQLPEYADVEIEIKVRGRRYGSNNTNDVVENFDEQVYKSTFKTGEAPDYIMANSIDHSVPFHRQRYFLEDQHGNSGYFNFWHEQSNKLFRSAPSPQDGLSNQGTYSYKVRFKDLAAGTHHDVNPTGISTAAGGGLNFALPKAYLQPDKVYEIDVVRIYNPPAGNSQDNTNVVMENLGISGQGGGGGQLQILALPPPPNPNQGLFQVAVLNNNGGNIQQMGLNNQFQSPQNPPANLNPGNLQGNGGGGVQPGPGNLQGNGGGGGGIQPGPGNFLNPGGNMDGLKYASRRLKHRGQVGEQVVKSLMQQKFYFKTSKYKTLAAKMNDVDIKNLANPKFQEHILDTDPLHQYPDGALIKTLYVFLESEEPFDRFESQYWTWALNVTDGANHSQFKVTKYSPYVTFEGKEDWRSQTFMTEGSNGLFRPPFDYSDNSWCNQTFYDPDVEYLDYENALPKPNAILHTGNPNPWKWFAYQLASPNVWDLEDDRRYRHEAPFGTRRNRELPPVSRSVNYAFELPTIEFLQHAPGNLPNSLNGVAVQEIHTYLSTAEINAALPPPPNPGGFSINNMVVNNTPPNGGGGLGTVIPNFQITLNGGIQGGPGSGGGGGNFPSGPGIYQSGPSYIPLVDFTEWMTFQDYILFRRLVDEGVTELAILSETFESPNSPHFNLNIECDEPPGPLPNDPDYNTFDPPYDFYLQYYKQIRAYFKMGGENYFPYPYRSSQEGVFTLGGKQFNFQTPLLNQGQ</sequence>
<reference evidence="2" key="1">
    <citation type="submission" date="2020-08" db="EMBL/GenBank/DDBJ databases">
        <title>Lewinella bacteria from marine environments.</title>
        <authorList>
            <person name="Zhong Y."/>
        </authorList>
    </citation>
    <scope>NUCLEOTIDE SEQUENCE</scope>
    <source>
        <strain evidence="2">KCTC 42187</strain>
    </source>
</reference>
<evidence type="ECO:0000256" key="1">
    <source>
        <dbReference type="SAM" id="MobiDB-lite"/>
    </source>
</evidence>
<evidence type="ECO:0000313" key="2">
    <source>
        <dbReference type="EMBL" id="MBC6995463.1"/>
    </source>
</evidence>
<name>A0A923PQA4_9BACT</name>
<dbReference type="EMBL" id="JACSIT010000138">
    <property type="protein sequence ID" value="MBC6995463.1"/>
    <property type="molecule type" value="Genomic_DNA"/>
</dbReference>
<accession>A0A923PQA4</accession>
<gene>
    <name evidence="2" type="ORF">H9S92_14925</name>
</gene>
<proteinExistence type="predicted"/>
<evidence type="ECO:0000313" key="3">
    <source>
        <dbReference type="Proteomes" id="UP000650081"/>
    </source>
</evidence>